<feature type="domain" description="Cell wall-active antibiotics response LiaF-like C-terminal" evidence="1">
    <location>
        <begin position="12"/>
        <end position="82"/>
    </location>
</feature>
<evidence type="ECO:0000313" key="2">
    <source>
        <dbReference type="EMBL" id="MBB0231819.1"/>
    </source>
</evidence>
<dbReference type="InterPro" id="IPR024425">
    <property type="entry name" value="LiaF-like_C"/>
</dbReference>
<dbReference type="Proteomes" id="UP000530234">
    <property type="component" value="Unassembled WGS sequence"/>
</dbReference>
<evidence type="ECO:0000259" key="1">
    <source>
        <dbReference type="Pfam" id="PF09922"/>
    </source>
</evidence>
<sequence>AVLSGAERRGRWRVGGRVNAVAFLGGVELDLTRAYFEQRVVTLNVTAVMGGVEIKVPENITVRGSGTGIMGGFSMGEHESSDPNAPVLVVQGLALMGGVEVKRASGEEVHDLRAPDRD</sequence>
<dbReference type="PANTHER" id="PTHR40763:SF4">
    <property type="entry name" value="DUF1707 DOMAIN-CONTAINING PROTEIN"/>
    <property type="match status" value="1"/>
</dbReference>
<comment type="caution">
    <text evidence="2">The sequence shown here is derived from an EMBL/GenBank/DDBJ whole genome shotgun (WGS) entry which is preliminary data.</text>
</comment>
<organism evidence="2 3">
    <name type="scientific">Streptomyces calidiresistens</name>
    <dbReference type="NCBI Taxonomy" id="1485586"/>
    <lineage>
        <taxon>Bacteria</taxon>
        <taxon>Bacillati</taxon>
        <taxon>Actinomycetota</taxon>
        <taxon>Actinomycetes</taxon>
        <taxon>Kitasatosporales</taxon>
        <taxon>Streptomycetaceae</taxon>
        <taxon>Streptomyces</taxon>
    </lineage>
</organism>
<gene>
    <name evidence="2" type="ORF">FOE67_20545</name>
</gene>
<feature type="non-terminal residue" evidence="2">
    <location>
        <position position="1"/>
    </location>
</feature>
<keyword evidence="3" id="KW-1185">Reference proteome</keyword>
<proteinExistence type="predicted"/>
<dbReference type="RefSeq" id="WP_228474118.1">
    <property type="nucleotide sequence ID" value="NZ_VKHS01000642.1"/>
</dbReference>
<dbReference type="Pfam" id="PF09922">
    <property type="entry name" value="LiaF-like_C"/>
    <property type="match status" value="1"/>
</dbReference>
<dbReference type="AlphaFoldDB" id="A0A7W3XYA6"/>
<name>A0A7W3XYA6_9ACTN</name>
<protein>
    <recommendedName>
        <fullName evidence="1">Cell wall-active antibiotics response LiaF-like C-terminal domain-containing protein</fullName>
    </recommendedName>
</protein>
<dbReference type="PANTHER" id="PTHR40763">
    <property type="entry name" value="MEMBRANE PROTEIN-RELATED"/>
    <property type="match status" value="1"/>
</dbReference>
<dbReference type="EMBL" id="VKHS01000642">
    <property type="protein sequence ID" value="MBB0231819.1"/>
    <property type="molecule type" value="Genomic_DNA"/>
</dbReference>
<reference evidence="3" key="1">
    <citation type="submission" date="2019-10" db="EMBL/GenBank/DDBJ databases">
        <title>Streptomyces sp. nov., a novel actinobacterium isolated from alkaline environment.</title>
        <authorList>
            <person name="Golinska P."/>
        </authorList>
    </citation>
    <scope>NUCLEOTIDE SEQUENCE [LARGE SCALE GENOMIC DNA]</scope>
    <source>
        <strain evidence="3">DSM 42108</strain>
    </source>
</reference>
<accession>A0A7W3XYA6</accession>
<evidence type="ECO:0000313" key="3">
    <source>
        <dbReference type="Proteomes" id="UP000530234"/>
    </source>
</evidence>